<dbReference type="EMBL" id="MU827307">
    <property type="protein sequence ID" value="KAJ7362004.1"/>
    <property type="molecule type" value="Genomic_DNA"/>
</dbReference>
<evidence type="ECO:0000256" key="4">
    <source>
        <dbReference type="ARBA" id="ARBA00022816"/>
    </source>
</evidence>
<comment type="function">
    <text evidence="9">Functions as a component of the nuclear pore complex (NPC).</text>
</comment>
<evidence type="ECO:0000256" key="3">
    <source>
        <dbReference type="ARBA" id="ARBA00022448"/>
    </source>
</evidence>
<evidence type="ECO:0000256" key="5">
    <source>
        <dbReference type="ARBA" id="ARBA00022927"/>
    </source>
</evidence>
<dbReference type="GO" id="GO:0006606">
    <property type="term" value="P:protein import into nucleus"/>
    <property type="evidence" value="ECO:0007669"/>
    <property type="project" value="TreeGrafter"/>
</dbReference>
<dbReference type="Proteomes" id="UP001163046">
    <property type="component" value="Unassembled WGS sequence"/>
</dbReference>
<keyword evidence="5 9" id="KW-0653">Protein transport</keyword>
<dbReference type="PANTHER" id="PTHR13373:SF21">
    <property type="entry name" value="NUCLEAR PORE COMPLEX PROTEIN NUP85"/>
    <property type="match status" value="1"/>
</dbReference>
<organism evidence="10 11">
    <name type="scientific">Desmophyllum pertusum</name>
    <dbReference type="NCBI Taxonomy" id="174260"/>
    <lineage>
        <taxon>Eukaryota</taxon>
        <taxon>Metazoa</taxon>
        <taxon>Cnidaria</taxon>
        <taxon>Anthozoa</taxon>
        <taxon>Hexacorallia</taxon>
        <taxon>Scleractinia</taxon>
        <taxon>Caryophylliina</taxon>
        <taxon>Caryophylliidae</taxon>
        <taxon>Desmophyllum</taxon>
    </lineage>
</organism>
<keyword evidence="6 9" id="KW-0811">Translocation</keyword>
<keyword evidence="3 9" id="KW-0813">Transport</keyword>
<gene>
    <name evidence="10" type="primary">NUP85_1</name>
    <name evidence="10" type="ORF">OS493_013090</name>
</gene>
<keyword evidence="11" id="KW-1185">Reference proteome</keyword>
<proteinExistence type="inferred from homology"/>
<sequence>MFMLLLRRAVRLLGNCGLSAHLTGTLLHHCGQLDSHHISHSISLREFLLLEYSASLMSHHSLWRVGCRLPPAVSSGMEGHILKSTLSTFHLRRIRRL</sequence>
<dbReference type="GO" id="GO:0017056">
    <property type="term" value="F:structural constituent of nuclear pore"/>
    <property type="evidence" value="ECO:0007669"/>
    <property type="project" value="TreeGrafter"/>
</dbReference>
<dbReference type="GO" id="GO:0031965">
    <property type="term" value="C:nuclear membrane"/>
    <property type="evidence" value="ECO:0007669"/>
    <property type="project" value="UniProtKB-UniRule"/>
</dbReference>
<name>A0A9X0CN39_9CNID</name>
<keyword evidence="8 9" id="KW-0539">Nucleus</keyword>
<dbReference type="GO" id="GO:0045893">
    <property type="term" value="P:positive regulation of DNA-templated transcription"/>
    <property type="evidence" value="ECO:0007669"/>
    <property type="project" value="TreeGrafter"/>
</dbReference>
<reference evidence="10" key="1">
    <citation type="submission" date="2023-01" db="EMBL/GenBank/DDBJ databases">
        <title>Genome assembly of the deep-sea coral Lophelia pertusa.</title>
        <authorList>
            <person name="Herrera S."/>
            <person name="Cordes E."/>
        </authorList>
    </citation>
    <scope>NUCLEOTIDE SEQUENCE</scope>
    <source>
        <strain evidence="10">USNM1676648</strain>
        <tissue evidence="10">Polyp</tissue>
    </source>
</reference>
<dbReference type="InterPro" id="IPR011502">
    <property type="entry name" value="Nucleoporin_Nup85"/>
</dbReference>
<keyword evidence="9" id="KW-0472">Membrane</keyword>
<accession>A0A9X0CN39</accession>
<comment type="caution">
    <text evidence="10">The sequence shown here is derived from an EMBL/GenBank/DDBJ whole genome shotgun (WGS) entry which is preliminary data.</text>
</comment>
<keyword evidence="4 9" id="KW-0509">mRNA transport</keyword>
<comment type="subunit">
    <text evidence="9">Component of the nuclear pore complex (NPC).</text>
</comment>
<dbReference type="Pfam" id="PF07575">
    <property type="entry name" value="Nucleopor_Nup85"/>
    <property type="match status" value="1"/>
</dbReference>
<evidence type="ECO:0000313" key="11">
    <source>
        <dbReference type="Proteomes" id="UP001163046"/>
    </source>
</evidence>
<dbReference type="PANTHER" id="PTHR13373">
    <property type="entry name" value="FROUNT PROTEIN-RELATED"/>
    <property type="match status" value="1"/>
</dbReference>
<dbReference type="GO" id="GO:0006406">
    <property type="term" value="P:mRNA export from nucleus"/>
    <property type="evidence" value="ECO:0007669"/>
    <property type="project" value="TreeGrafter"/>
</dbReference>
<evidence type="ECO:0000256" key="9">
    <source>
        <dbReference type="RuleBase" id="RU365073"/>
    </source>
</evidence>
<keyword evidence="7 9" id="KW-0906">Nuclear pore complex</keyword>
<protein>
    <recommendedName>
        <fullName evidence="9">Nuclear pore complex protein Nup85</fullName>
    </recommendedName>
</protein>
<dbReference type="OrthoDB" id="17644at2759"/>
<dbReference type="GO" id="GO:0031080">
    <property type="term" value="C:nuclear pore outer ring"/>
    <property type="evidence" value="ECO:0007669"/>
    <property type="project" value="TreeGrafter"/>
</dbReference>
<evidence type="ECO:0000256" key="6">
    <source>
        <dbReference type="ARBA" id="ARBA00023010"/>
    </source>
</evidence>
<evidence type="ECO:0000313" key="10">
    <source>
        <dbReference type="EMBL" id="KAJ7362004.1"/>
    </source>
</evidence>
<evidence type="ECO:0000256" key="8">
    <source>
        <dbReference type="ARBA" id="ARBA00023242"/>
    </source>
</evidence>
<evidence type="ECO:0000256" key="7">
    <source>
        <dbReference type="ARBA" id="ARBA00023132"/>
    </source>
</evidence>
<evidence type="ECO:0000256" key="2">
    <source>
        <dbReference type="ARBA" id="ARBA00005573"/>
    </source>
</evidence>
<evidence type="ECO:0000256" key="1">
    <source>
        <dbReference type="ARBA" id="ARBA00004567"/>
    </source>
</evidence>
<comment type="similarity">
    <text evidence="2 9">Belongs to the nucleoporin Nup85 family.</text>
</comment>
<dbReference type="AlphaFoldDB" id="A0A9X0CN39"/>
<comment type="subcellular location">
    <subcellularLocation>
        <location evidence="1 9">Nucleus</location>
        <location evidence="1 9">Nuclear pore complex</location>
    </subcellularLocation>
</comment>